<dbReference type="PROSITE" id="PS51059">
    <property type="entry name" value="PARP_CATALYTIC"/>
    <property type="match status" value="1"/>
</dbReference>
<evidence type="ECO:0000313" key="6">
    <source>
        <dbReference type="EMBL" id="CAK0839896.1"/>
    </source>
</evidence>
<dbReference type="Gene3D" id="1.10.287.1490">
    <property type="match status" value="1"/>
</dbReference>
<evidence type="ECO:0000256" key="1">
    <source>
        <dbReference type="RuleBase" id="RU362114"/>
    </source>
</evidence>
<dbReference type="EMBL" id="CAUYUJ010014332">
    <property type="protein sequence ID" value="CAK0839896.1"/>
    <property type="molecule type" value="Genomic_DNA"/>
</dbReference>
<feature type="coiled-coil region" evidence="2">
    <location>
        <begin position="171"/>
        <end position="247"/>
    </location>
</feature>
<name>A0ABN9T4M8_9DINO</name>
<feature type="compositionally biased region" description="Low complexity" evidence="3">
    <location>
        <begin position="91"/>
        <end position="105"/>
    </location>
</feature>
<evidence type="ECO:0000256" key="2">
    <source>
        <dbReference type="SAM" id="Coils"/>
    </source>
</evidence>
<keyword evidence="1" id="KW-0808">Transferase</keyword>
<dbReference type="PANTHER" id="PTHR45740">
    <property type="entry name" value="POLY [ADP-RIBOSE] POLYMERASE"/>
    <property type="match status" value="1"/>
</dbReference>
<gene>
    <name evidence="6" type="ORF">PCOR1329_LOCUS35459</name>
</gene>
<dbReference type="Gene3D" id="3.90.228.10">
    <property type="match status" value="1"/>
</dbReference>
<feature type="region of interest" description="Disordered" evidence="3">
    <location>
        <begin position="83"/>
        <end position="105"/>
    </location>
</feature>
<organism evidence="6 7">
    <name type="scientific">Prorocentrum cordatum</name>
    <dbReference type="NCBI Taxonomy" id="2364126"/>
    <lineage>
        <taxon>Eukaryota</taxon>
        <taxon>Sar</taxon>
        <taxon>Alveolata</taxon>
        <taxon>Dinophyceae</taxon>
        <taxon>Prorocentrales</taxon>
        <taxon>Prorocentraceae</taxon>
        <taxon>Prorocentrum</taxon>
    </lineage>
</organism>
<dbReference type="SUPFAM" id="SSF56399">
    <property type="entry name" value="ADP-ribosylation"/>
    <property type="match status" value="1"/>
</dbReference>
<protein>
    <recommendedName>
        <fullName evidence="1">Poly [ADP-ribose] polymerase</fullName>
        <shortName evidence="1">PARP</shortName>
        <ecNumber evidence="1">2.4.2.-</ecNumber>
    </recommendedName>
</protein>
<sequence>MRDPWHSSFWPSASFRSGLIIIATIITVVIVTIAVVLFEGLGGVPRFFSHLRLQPQAPVRRSPAPSMGKSKKHTWSSLNAHSAQLSSVAKGPSPSDRGPGPSSEGISEVEQLRVELPSYGGPEASPPLMEVDAQSKLTGAEGPLRQRVEDLPSAWCKKMPWIDDLKEDKRQQEFEAQIAGLESQIKDLKTNNAKLEELQREQMSNFASLTTQKHQMEVSFKQKIAAITELRAEIAKLKSTHDEQSSTLARIAAKNHKLEAEIADLKFHRKRVHLEQSLPAFAERAHDPQLQSEPFVQQRAPGHWANCTGPDNIWYSRGAGAVELTGCPEPWSFMNGTYVQSPFHEVRGTKAWWKISGDVVIYVADSTEFPKGLCMLGVSRQYANRRRRIEQGNLFYYVTCPGVVDLREVHNRQWNVVYQSGILGVEKFTTLVALPPILKRVAPLMEMSFEMLDETTLKMFTEIIQQSVQHQTQHEGASKCDKFKERARVVRVLRVENLRLWMRYQSYLEQVREDVLQCGIGTDPDLHQSWASMKASLPEDFGDFEHDVAERLLFHGTDYNTAVTIATDGFDFRAGLKHGCFYGRGTYFTSQACKGHQYTESSAKTGLRAVILSRVIVGDVFCTDRVDTELRRPPNNERTGRLYDTVVAKPGPKKGLDGLIHRQAHTEFVIFEKYQAYPEFIIQYTCSH</sequence>
<keyword evidence="2" id="KW-0175">Coiled coil</keyword>
<reference evidence="6" key="1">
    <citation type="submission" date="2023-10" db="EMBL/GenBank/DDBJ databases">
        <authorList>
            <person name="Chen Y."/>
            <person name="Shah S."/>
            <person name="Dougan E. K."/>
            <person name="Thang M."/>
            <person name="Chan C."/>
        </authorList>
    </citation>
    <scope>NUCLEOTIDE SEQUENCE [LARGE SCALE GENOMIC DNA]</scope>
</reference>
<keyword evidence="4" id="KW-0812">Transmembrane</keyword>
<feature type="domain" description="PARP catalytic" evidence="5">
    <location>
        <begin position="450"/>
        <end position="688"/>
    </location>
</feature>
<proteinExistence type="predicted"/>
<keyword evidence="4" id="KW-0472">Membrane</keyword>
<keyword evidence="1" id="KW-0328">Glycosyltransferase</keyword>
<accession>A0ABN9T4M8</accession>
<dbReference type="Pfam" id="PF00644">
    <property type="entry name" value="PARP"/>
    <property type="match status" value="1"/>
</dbReference>
<keyword evidence="4" id="KW-1133">Transmembrane helix</keyword>
<keyword evidence="7" id="KW-1185">Reference proteome</keyword>
<keyword evidence="1" id="KW-0520">NAD</keyword>
<dbReference type="PANTHER" id="PTHR45740:SF2">
    <property type="entry name" value="POLY [ADP-RIBOSE] POLYMERASE"/>
    <property type="match status" value="1"/>
</dbReference>
<feature type="transmembrane region" description="Helical" evidence="4">
    <location>
        <begin position="20"/>
        <end position="44"/>
    </location>
</feature>
<dbReference type="Proteomes" id="UP001189429">
    <property type="component" value="Unassembled WGS sequence"/>
</dbReference>
<dbReference type="InterPro" id="IPR012317">
    <property type="entry name" value="Poly(ADP-ribose)pol_cat_dom"/>
</dbReference>
<comment type="caution">
    <text evidence="6">The sequence shown here is derived from an EMBL/GenBank/DDBJ whole genome shotgun (WGS) entry which is preliminary data.</text>
</comment>
<dbReference type="InterPro" id="IPR051712">
    <property type="entry name" value="ARTD-AVP"/>
</dbReference>
<evidence type="ECO:0000259" key="5">
    <source>
        <dbReference type="PROSITE" id="PS51059"/>
    </source>
</evidence>
<evidence type="ECO:0000256" key="4">
    <source>
        <dbReference type="SAM" id="Phobius"/>
    </source>
</evidence>
<dbReference type="EC" id="2.4.2.-" evidence="1"/>
<evidence type="ECO:0000256" key="3">
    <source>
        <dbReference type="SAM" id="MobiDB-lite"/>
    </source>
</evidence>
<evidence type="ECO:0000313" key="7">
    <source>
        <dbReference type="Proteomes" id="UP001189429"/>
    </source>
</evidence>